<reference evidence="1" key="1">
    <citation type="submission" date="2021-05" db="EMBL/GenBank/DDBJ databases">
        <authorList>
            <person name="Alioto T."/>
            <person name="Alioto T."/>
            <person name="Gomez Garrido J."/>
        </authorList>
    </citation>
    <scope>NUCLEOTIDE SEQUENCE</scope>
</reference>
<dbReference type="AlphaFoldDB" id="A0A8D9E7T1"/>
<dbReference type="EMBL" id="HBUF01429283">
    <property type="protein sequence ID" value="CAG6741750.1"/>
    <property type="molecule type" value="Transcribed_RNA"/>
</dbReference>
<proteinExistence type="predicted"/>
<dbReference type="EMBL" id="HBUF01621804">
    <property type="protein sequence ID" value="CAG6781208.1"/>
    <property type="molecule type" value="Transcribed_RNA"/>
</dbReference>
<dbReference type="Gene3D" id="3.40.50.1110">
    <property type="entry name" value="SGNH hydrolase"/>
    <property type="match status" value="1"/>
</dbReference>
<sequence length="195" mass="22020">MIVLIGDSIFVRMNKQCPIPESICLAESGASVTSLSTNPFIYDLIHSKYFKVNPNVNHKNDVLCLLAGTNDFMKGVNVDGLKQSHKKLVKYCSRRFKHIILCQIPPIPKLPVDVNETIRLFNLWLVDVYSQNPLVTVVQSFHPFIAPDHPHPYPLVRFYEMTYPSSHSTDLIHLNKDGLLILRNIILSAVAALSV</sequence>
<dbReference type="InterPro" id="IPR036514">
    <property type="entry name" value="SGNH_hydro_sf"/>
</dbReference>
<dbReference type="SUPFAM" id="SSF52266">
    <property type="entry name" value="SGNH hydrolase"/>
    <property type="match status" value="1"/>
</dbReference>
<evidence type="ECO:0000313" key="1">
    <source>
        <dbReference type="EMBL" id="CAG6741750.1"/>
    </source>
</evidence>
<organism evidence="1">
    <name type="scientific">Cacopsylla melanoneura</name>
    <dbReference type="NCBI Taxonomy" id="428564"/>
    <lineage>
        <taxon>Eukaryota</taxon>
        <taxon>Metazoa</taxon>
        <taxon>Ecdysozoa</taxon>
        <taxon>Arthropoda</taxon>
        <taxon>Hexapoda</taxon>
        <taxon>Insecta</taxon>
        <taxon>Pterygota</taxon>
        <taxon>Neoptera</taxon>
        <taxon>Paraneoptera</taxon>
        <taxon>Hemiptera</taxon>
        <taxon>Sternorrhyncha</taxon>
        <taxon>Psylloidea</taxon>
        <taxon>Psyllidae</taxon>
        <taxon>Psyllinae</taxon>
        <taxon>Cacopsylla</taxon>
    </lineage>
</organism>
<name>A0A8D9E7T1_9HEMI</name>
<protein>
    <submittedName>
        <fullName evidence="1">Uncharacterized protein</fullName>
    </submittedName>
</protein>
<accession>A0A8D9E7T1</accession>